<proteinExistence type="predicted"/>
<evidence type="ECO:0008006" key="6">
    <source>
        <dbReference type="Google" id="ProtNLM"/>
    </source>
</evidence>
<dbReference type="Proteomes" id="UP000766486">
    <property type="component" value="Unassembled WGS sequence"/>
</dbReference>
<dbReference type="PROSITE" id="PS50088">
    <property type="entry name" value="ANK_REPEAT"/>
    <property type="match status" value="1"/>
</dbReference>
<keyword evidence="5" id="KW-1185">Reference proteome</keyword>
<sequence length="657" mass="73340">MQTFYDRAYLGAFEILLEAGADVYSPCPLFDANLASSHQCRKYSKLLEDMETPKEWYPTCLDWGFQRDKQLFDLMLLRNSSDDGTMTRHGVLRAAIHGKLALCAYVRSRDSLSDGQAKNFLELVMREQLSKFGQWGFFNISVLKTLIDAGVQIHQSDRPECCSRLLQDAREGIDNETYQRLNHFIHYYSCVSPEAISEAVSEKGTTLLELLPQFGIEAGKIGGHALLRAARIGNFDAVNWLLCAGVNINEEVYDDSRPRGSFTIVALLIREINSHENIGMKISMLQYLINRGAELKERTEDQYAGGLFEHVLVRITETTRDYPTIEGPGINREEMLHSVEYEDKKTANFLVPWLFDQLGVGSRKIAGPELQALFAAALVPKEGLPVGENLRHVINGLYTSYGLPPRPEAILASLIERRAGNELIKEAIQKSAVIDMYTEAAYYDLWLTPLQAAAYVCSYPSVLQLLDRGADVNAPPRGLRGVTALQAICHWSPISGEDRDHQQKIVNLLIKNGANINAGISDRGMTAIMYSACEGDVELAAVLLAHGADPNLHVKTTMKGQRRSTLDAATDRCDMVKLLLDAGALSGQRGSTGYEGAVLDAEKYGNHASARILRDHIKRQERQFRVSPELWACHNAVMDKMDKQDAERREKTLSSRD</sequence>
<feature type="repeat" description="ANK" evidence="3">
    <location>
        <begin position="523"/>
        <end position="555"/>
    </location>
</feature>
<evidence type="ECO:0000256" key="3">
    <source>
        <dbReference type="PROSITE-ProRule" id="PRU00023"/>
    </source>
</evidence>
<dbReference type="InterPro" id="IPR050745">
    <property type="entry name" value="Multifunctional_regulatory"/>
</dbReference>
<dbReference type="SMART" id="SM00248">
    <property type="entry name" value="ANK"/>
    <property type="match status" value="6"/>
</dbReference>
<dbReference type="InterPro" id="IPR036770">
    <property type="entry name" value="Ankyrin_rpt-contain_sf"/>
</dbReference>
<accession>A0ABY6U5S0</accession>
<dbReference type="EMBL" id="CABFNS010000741">
    <property type="protein sequence ID" value="VUC25942.1"/>
    <property type="molecule type" value="Genomic_DNA"/>
</dbReference>
<dbReference type="InterPro" id="IPR002110">
    <property type="entry name" value="Ankyrin_rpt"/>
</dbReference>
<gene>
    <name evidence="4" type="ORF">CLO192961_LOCUS176549</name>
</gene>
<evidence type="ECO:0000313" key="5">
    <source>
        <dbReference type="Proteomes" id="UP000766486"/>
    </source>
</evidence>
<dbReference type="SUPFAM" id="SSF48403">
    <property type="entry name" value="Ankyrin repeat"/>
    <property type="match status" value="2"/>
</dbReference>
<organism evidence="4 5">
    <name type="scientific">Bionectria ochroleuca</name>
    <name type="common">Gliocladium roseum</name>
    <dbReference type="NCBI Taxonomy" id="29856"/>
    <lineage>
        <taxon>Eukaryota</taxon>
        <taxon>Fungi</taxon>
        <taxon>Dikarya</taxon>
        <taxon>Ascomycota</taxon>
        <taxon>Pezizomycotina</taxon>
        <taxon>Sordariomycetes</taxon>
        <taxon>Hypocreomycetidae</taxon>
        <taxon>Hypocreales</taxon>
        <taxon>Bionectriaceae</taxon>
        <taxon>Clonostachys</taxon>
    </lineage>
</organism>
<keyword evidence="2 3" id="KW-0040">ANK repeat</keyword>
<dbReference type="PROSITE" id="PS50297">
    <property type="entry name" value="ANK_REP_REGION"/>
    <property type="match status" value="1"/>
</dbReference>
<dbReference type="PANTHER" id="PTHR24189">
    <property type="entry name" value="MYOTROPHIN"/>
    <property type="match status" value="1"/>
</dbReference>
<reference evidence="4 5" key="1">
    <citation type="submission" date="2019-06" db="EMBL/GenBank/DDBJ databases">
        <authorList>
            <person name="Broberg M."/>
        </authorList>
    </citation>
    <scope>NUCLEOTIDE SEQUENCE [LARGE SCALE GENOMIC DNA]</scope>
</reference>
<evidence type="ECO:0000256" key="1">
    <source>
        <dbReference type="ARBA" id="ARBA00022737"/>
    </source>
</evidence>
<evidence type="ECO:0000256" key="2">
    <source>
        <dbReference type="ARBA" id="ARBA00023043"/>
    </source>
</evidence>
<name>A0ABY6U5S0_BIOOC</name>
<dbReference type="Gene3D" id="1.25.40.20">
    <property type="entry name" value="Ankyrin repeat-containing domain"/>
    <property type="match status" value="2"/>
</dbReference>
<comment type="caution">
    <text evidence="4">The sequence shown here is derived from an EMBL/GenBank/DDBJ whole genome shotgun (WGS) entry which is preliminary data.</text>
</comment>
<dbReference type="Pfam" id="PF12796">
    <property type="entry name" value="Ank_2"/>
    <property type="match status" value="1"/>
</dbReference>
<protein>
    <recommendedName>
        <fullName evidence="6">Ankyrin</fullName>
    </recommendedName>
</protein>
<evidence type="ECO:0000313" key="4">
    <source>
        <dbReference type="EMBL" id="VUC25942.1"/>
    </source>
</evidence>
<keyword evidence="1" id="KW-0677">Repeat</keyword>
<dbReference type="PANTHER" id="PTHR24189:SF50">
    <property type="entry name" value="ANKYRIN REPEAT AND SOCS BOX PROTEIN 2"/>
    <property type="match status" value="1"/>
</dbReference>